<dbReference type="RefSeq" id="WP_138192502.1">
    <property type="nucleotide sequence ID" value="NZ_VBWP01000015.1"/>
</dbReference>
<reference evidence="1 2" key="1">
    <citation type="submission" date="2019-05" db="EMBL/GenBank/DDBJ databases">
        <title>Culicoidintestinum kansasii gen. nov., sp. nov. from the gastrointestinal tract of the biting midge, Culicoides sonorensis.</title>
        <authorList>
            <person name="Neupane S."/>
            <person name="Ghosh A."/>
            <person name="Gunther S."/>
            <person name="Martin K."/>
            <person name="Zurek L."/>
        </authorList>
    </citation>
    <scope>NUCLEOTIDE SEQUENCE [LARGE SCALE GENOMIC DNA]</scope>
    <source>
        <strain evidence="1 2">CS-1</strain>
    </source>
</reference>
<evidence type="ECO:0000313" key="2">
    <source>
        <dbReference type="Proteomes" id="UP000306912"/>
    </source>
</evidence>
<dbReference type="Proteomes" id="UP000306912">
    <property type="component" value="Unassembled WGS sequence"/>
</dbReference>
<dbReference type="EMBL" id="VBWP01000015">
    <property type="protein sequence ID" value="TLG71155.1"/>
    <property type="molecule type" value="Genomic_DNA"/>
</dbReference>
<comment type="caution">
    <text evidence="1">The sequence shown here is derived from an EMBL/GenBank/DDBJ whole genome shotgun (WGS) entry which is preliminary data.</text>
</comment>
<proteinExistence type="predicted"/>
<dbReference type="AlphaFoldDB" id="A0A5R8Q7S3"/>
<dbReference type="OrthoDB" id="9804197at2"/>
<protein>
    <submittedName>
        <fullName evidence="1">Uncharacterized protein</fullName>
    </submittedName>
</protein>
<sequence length="533" mass="61290">MQKIINQFKEYWEDELISSVDEESIWWSPTLQLGISGEFEDGVRGNDHNNLINYIKRAFPHEDPLQFIHNELNFYRIVPETKQILKSEQQTSIHLVSGFNIVDYQSFNTSRLEKQDELIEENNNQQLLKPTIHSDDFGNEYHAYQFTLDEGISIETRLQLFENSYAELAFTINNAYTEYVSIDNFYDFQTAVGDTTKKILQSIIREQLAANPELISKRDGYFGLATEQILDYEAQLLTERFADELSSVVIVRNEYTYERYFVEYDVLETSGTTSGNVDVVVAPTQNPAVIVKEYMSKLGIDYQITGLFKYRNNDLSEVEETNLLSDYSSEFLSDVAVFKMTKHEDHTNIKLKYGDLYLSNILATLDNNKLSLEFPKGVAGQPLYCMDMKTCKAITKALTPYVQQLEVGETKYDINLPVPFDHKMTLLGCDEPVGLHQSVKFTYGGVHFSHAMLRENKESKPEIVFMQPSITITKGVYNAVGLHDTRKDEIAESLSKLTKSFSDKSIQSIDFKTNQIDTQKRTFTDKLKNVLEM</sequence>
<keyword evidence="2" id="KW-1185">Reference proteome</keyword>
<accession>A0A5R8Q7S3</accession>
<name>A0A5R8Q7S3_9FIRM</name>
<dbReference type="InParanoid" id="A0A5R8Q7S3"/>
<evidence type="ECO:0000313" key="1">
    <source>
        <dbReference type="EMBL" id="TLG71155.1"/>
    </source>
</evidence>
<organism evidence="1 2">
    <name type="scientific">Culicoidibacter larvae</name>
    <dbReference type="NCBI Taxonomy" id="2579976"/>
    <lineage>
        <taxon>Bacteria</taxon>
        <taxon>Bacillati</taxon>
        <taxon>Bacillota</taxon>
        <taxon>Culicoidibacteria</taxon>
        <taxon>Culicoidibacterales</taxon>
        <taxon>Culicoidibacteraceae</taxon>
        <taxon>Culicoidibacter</taxon>
    </lineage>
</organism>
<gene>
    <name evidence="1" type="ORF">FEZ08_11415</name>
</gene>